<accession>A0A8T2SU41</accession>
<keyword evidence="3" id="KW-1185">Reference proteome</keyword>
<protein>
    <submittedName>
        <fullName evidence="2">Uncharacterized protein</fullName>
    </submittedName>
</protein>
<dbReference type="Proteomes" id="UP000825935">
    <property type="component" value="Chromosome 17"/>
</dbReference>
<dbReference type="EMBL" id="CM035422">
    <property type="protein sequence ID" value="KAH7372484.1"/>
    <property type="molecule type" value="Genomic_DNA"/>
</dbReference>
<evidence type="ECO:0000313" key="3">
    <source>
        <dbReference type="Proteomes" id="UP000825935"/>
    </source>
</evidence>
<evidence type="ECO:0000313" key="2">
    <source>
        <dbReference type="EMBL" id="KAH7372484.1"/>
    </source>
</evidence>
<dbReference type="PANTHER" id="PTHR36807">
    <property type="entry name" value="PHOSPHOGLYCOLATE PHOSPHATASE"/>
    <property type="match status" value="1"/>
</dbReference>
<keyword evidence="1" id="KW-0175">Coiled coil</keyword>
<dbReference type="OrthoDB" id="2020436at2759"/>
<name>A0A8T2SU41_CERRI</name>
<dbReference type="Pfam" id="PF12452">
    <property type="entry name" value="DUF3685"/>
    <property type="match status" value="2"/>
</dbReference>
<comment type="caution">
    <text evidence="2">The sequence shown here is derived from an EMBL/GenBank/DDBJ whole genome shotgun (WGS) entry which is preliminary data.</text>
</comment>
<reference evidence="2" key="1">
    <citation type="submission" date="2021-08" db="EMBL/GenBank/DDBJ databases">
        <title>WGS assembly of Ceratopteris richardii.</title>
        <authorList>
            <person name="Marchant D.B."/>
            <person name="Chen G."/>
            <person name="Jenkins J."/>
            <person name="Shu S."/>
            <person name="Leebens-Mack J."/>
            <person name="Grimwood J."/>
            <person name="Schmutz J."/>
            <person name="Soltis P."/>
            <person name="Soltis D."/>
            <person name="Chen Z.-H."/>
        </authorList>
    </citation>
    <scope>NUCLEOTIDE SEQUENCE</scope>
    <source>
        <strain evidence="2">Whitten #5841</strain>
        <tissue evidence="2">Leaf</tissue>
    </source>
</reference>
<proteinExistence type="predicted"/>
<dbReference type="InterPro" id="IPR022552">
    <property type="entry name" value="UPF_Ycf55"/>
</dbReference>
<dbReference type="PANTHER" id="PTHR36807:SF2">
    <property type="entry name" value="PHOSPHOGLYCOLATE PHOSPHATASE"/>
    <property type="match status" value="1"/>
</dbReference>
<feature type="coiled-coil region" evidence="1">
    <location>
        <begin position="208"/>
        <end position="235"/>
    </location>
</feature>
<dbReference type="OMA" id="VNINNAW"/>
<dbReference type="AlphaFoldDB" id="A0A8T2SU41"/>
<gene>
    <name evidence="2" type="ORF">KP509_17G006600</name>
</gene>
<evidence type="ECO:0000256" key="1">
    <source>
        <dbReference type="SAM" id="Coils"/>
    </source>
</evidence>
<organism evidence="2 3">
    <name type="scientific">Ceratopteris richardii</name>
    <name type="common">Triangle waterfern</name>
    <dbReference type="NCBI Taxonomy" id="49495"/>
    <lineage>
        <taxon>Eukaryota</taxon>
        <taxon>Viridiplantae</taxon>
        <taxon>Streptophyta</taxon>
        <taxon>Embryophyta</taxon>
        <taxon>Tracheophyta</taxon>
        <taxon>Polypodiopsida</taxon>
        <taxon>Polypodiidae</taxon>
        <taxon>Polypodiales</taxon>
        <taxon>Pteridineae</taxon>
        <taxon>Pteridaceae</taxon>
        <taxon>Parkerioideae</taxon>
        <taxon>Ceratopteris</taxon>
    </lineage>
</organism>
<sequence>MIMHMQHISAQEASVISSRSGFRGGRSFCSRLSWRPSKATREVRVPTLCAPRSSLCQSSRLFVGECRFTRSAHLSRKFRKTVVCNLCSQMYELSNAASLGWEPAIDNLLLIFSIALAYIAGIVTPSSPPPRFATLKERTAHLETSHETPKVYETITGLSSEEDFWTLVRLKLISSMDVGENETDEMEALNTEQAVRLSLQALAKGPRLRLLLITLEQLNKEVLNFQENGSHLRQDWSEFFIQRICDIIIPICRLWIFGEHKESLENGHVKIKDQYTVGEHFDQNLVIEWNSLFDSYPEGYGGYKTMKRSLMATGKAEFYAEFLYSSCSGSLRRNSFCGTEMHSNEVVSVLEDLIINVADKAAALYLDLISNGGSICNWQWSNIMSKSISSTRLLEKFRNEVALNGWLNDNFQSVTAMFEDRFDLWILKSHEDDSNNEIRQVQKVGVIHKKQNPEARKYSVVSIRPSKLFARRGKELRALTGWRYYFSLYLEFSDISGPILRTIITKLGEGISFLLVILIGRSLGLIYRGIRQSLQWNSS</sequence>